<evidence type="ECO:0000313" key="2">
    <source>
        <dbReference type="Proteomes" id="UP000009135"/>
    </source>
</evidence>
<reference evidence="1 2" key="1">
    <citation type="journal article" date="2012" name="J. Bacteriol.">
        <title>Complete genome sequence of Mycoplasma haemocanis strain Illinois.</title>
        <authorList>
            <person name="do Nascimento N.C."/>
            <person name="Guimaraes A.M."/>
            <person name="Santos A.P."/>
            <person name="Sanmiguel P.J."/>
            <person name="Messick J.B."/>
        </authorList>
    </citation>
    <scope>NUCLEOTIDE SEQUENCE [LARGE SCALE GENOMIC DNA]</scope>
    <source>
        <strain evidence="1 2">Illinois</strain>
    </source>
</reference>
<dbReference type="Proteomes" id="UP000009135">
    <property type="component" value="Chromosome"/>
</dbReference>
<evidence type="ECO:0000313" key="1">
    <source>
        <dbReference type="EMBL" id="AEW45513.1"/>
    </source>
</evidence>
<name>H6N791_MYCHN</name>
<dbReference type="KEGG" id="mhe:MHC_03265"/>
<dbReference type="HOGENOM" id="CLU_096783_0_0_14"/>
<sequence length="206" mass="23159">MHKLILASTGTVAASGLGIGSYVLFFKNSETISNKYKSALLNDSSDLWDKKWEKLKSSNSEVFHETLKRAKEKASSDEATSKSLHKQGCKEIYSSPLKNSQYLKDLKHYCSKNISDVVTGGNWINEDYTSSTKWDSSLTALKSNKQSKLPKFLEELVSQITAKDATFHQQDRQLLKNWCDMAKDSIATDDLKDVISNAQLYCLSKN</sequence>
<proteinExistence type="predicted"/>
<dbReference type="EMBL" id="CP003199">
    <property type="protein sequence ID" value="AEW45513.1"/>
    <property type="molecule type" value="Genomic_DNA"/>
</dbReference>
<gene>
    <name evidence="1" type="ordered locus">MHC_03265</name>
</gene>
<dbReference type="AlphaFoldDB" id="H6N791"/>
<protein>
    <submittedName>
        <fullName evidence="1">Uncharacterized protein</fullName>
    </submittedName>
</protein>
<accession>H6N791</accession>
<organism evidence="1 2">
    <name type="scientific">Mycoplasma haemocanis (strain Illinois)</name>
    <dbReference type="NCBI Taxonomy" id="1111676"/>
    <lineage>
        <taxon>Bacteria</taxon>
        <taxon>Bacillati</taxon>
        <taxon>Mycoplasmatota</taxon>
        <taxon>Mollicutes</taxon>
        <taxon>Mycoplasmataceae</taxon>
        <taxon>Mycoplasma</taxon>
    </lineage>
</organism>
<dbReference type="OrthoDB" id="402074at2"/>
<keyword evidence="2" id="KW-1185">Reference proteome</keyword>
<dbReference type="STRING" id="1111676.MHC_03265"/>